<dbReference type="EMBL" id="SLWB01000001">
    <property type="protein sequence ID" value="TCN73258.1"/>
    <property type="molecule type" value="Genomic_DNA"/>
</dbReference>
<dbReference type="PROSITE" id="PS00113">
    <property type="entry name" value="ADENYLATE_KINASE"/>
    <property type="match status" value="1"/>
</dbReference>
<feature type="binding site" evidence="5">
    <location>
        <position position="92"/>
    </location>
    <ligand>
        <name>AMP</name>
        <dbReference type="ChEBI" id="CHEBI:456215"/>
    </ligand>
</feature>
<evidence type="ECO:0000256" key="7">
    <source>
        <dbReference type="RuleBase" id="RU003331"/>
    </source>
</evidence>
<dbReference type="Gene3D" id="3.40.50.300">
    <property type="entry name" value="P-loop containing nucleotide triphosphate hydrolases"/>
    <property type="match status" value="1"/>
</dbReference>
<dbReference type="SUPFAM" id="SSF52540">
    <property type="entry name" value="P-loop containing nucleoside triphosphate hydrolases"/>
    <property type="match status" value="1"/>
</dbReference>
<evidence type="ECO:0000256" key="3">
    <source>
        <dbReference type="ARBA" id="ARBA00022741"/>
    </source>
</evidence>
<comment type="pathway">
    <text evidence="5">Purine metabolism; AMP biosynthesis via salvage pathway; AMP from ADP: step 1/1.</text>
</comment>
<dbReference type="PANTHER" id="PTHR23359">
    <property type="entry name" value="NUCLEOTIDE KINASE"/>
    <property type="match status" value="1"/>
</dbReference>
<dbReference type="GO" id="GO:0004017">
    <property type="term" value="F:AMP kinase activity"/>
    <property type="evidence" value="ECO:0007669"/>
    <property type="project" value="UniProtKB-UniRule"/>
</dbReference>
<proteinExistence type="inferred from homology"/>
<reference evidence="8 9" key="1">
    <citation type="submission" date="2019-03" db="EMBL/GenBank/DDBJ databases">
        <title>Genomic Encyclopedia of Archaeal and Bacterial Type Strains, Phase II (KMG-II): from individual species to whole genera.</title>
        <authorList>
            <person name="Goeker M."/>
        </authorList>
    </citation>
    <scope>NUCLEOTIDE SEQUENCE [LARGE SCALE GENOMIC DNA]</scope>
    <source>
        <strain evidence="8 9">RL-C</strain>
    </source>
</reference>
<evidence type="ECO:0000313" key="8">
    <source>
        <dbReference type="EMBL" id="TCN73258.1"/>
    </source>
</evidence>
<comment type="catalytic activity">
    <reaction evidence="5 7">
        <text>AMP + ATP = 2 ADP</text>
        <dbReference type="Rhea" id="RHEA:12973"/>
        <dbReference type="ChEBI" id="CHEBI:30616"/>
        <dbReference type="ChEBI" id="CHEBI:456215"/>
        <dbReference type="ChEBI" id="CHEBI:456216"/>
        <dbReference type="EC" id="2.7.4.3"/>
    </reaction>
</comment>
<dbReference type="GO" id="GO:0044209">
    <property type="term" value="P:AMP salvage"/>
    <property type="evidence" value="ECO:0007669"/>
    <property type="project" value="UniProtKB-UniRule"/>
</dbReference>
<comment type="caution">
    <text evidence="8">The sequence shown here is derived from an EMBL/GenBank/DDBJ whole genome shotgun (WGS) entry which is preliminary data.</text>
</comment>
<evidence type="ECO:0000256" key="4">
    <source>
        <dbReference type="ARBA" id="ARBA00022777"/>
    </source>
</evidence>
<dbReference type="NCBIfam" id="NF001381">
    <property type="entry name" value="PRK00279.1-3"/>
    <property type="match status" value="1"/>
</dbReference>
<dbReference type="Pfam" id="PF00406">
    <property type="entry name" value="ADK"/>
    <property type="match status" value="1"/>
</dbReference>
<dbReference type="GO" id="GO:0005524">
    <property type="term" value="F:ATP binding"/>
    <property type="evidence" value="ECO:0007669"/>
    <property type="project" value="UniProtKB-UniRule"/>
</dbReference>
<dbReference type="AlphaFoldDB" id="A0A4R2EX28"/>
<name>A0A4R2EX28_9BACT</name>
<comment type="subcellular location">
    <subcellularLocation>
        <location evidence="5 7">Cytoplasm</location>
    </subcellularLocation>
</comment>
<keyword evidence="4 5" id="KW-0418">Kinase</keyword>
<dbReference type="Proteomes" id="UP000294830">
    <property type="component" value="Unassembled WGS sequence"/>
</dbReference>
<dbReference type="PRINTS" id="PR00094">
    <property type="entry name" value="ADENYLTKNASE"/>
</dbReference>
<comment type="similarity">
    <text evidence="5 6">Belongs to the adenylate kinase family.</text>
</comment>
<feature type="binding site" evidence="5">
    <location>
        <position position="37"/>
    </location>
    <ligand>
        <name>AMP</name>
        <dbReference type="ChEBI" id="CHEBI:456215"/>
    </ligand>
</feature>
<organism evidence="8 9">
    <name type="scientific">Acetobacteroides hydrogenigenes</name>
    <dbReference type="NCBI Taxonomy" id="979970"/>
    <lineage>
        <taxon>Bacteria</taxon>
        <taxon>Pseudomonadati</taxon>
        <taxon>Bacteroidota</taxon>
        <taxon>Bacteroidia</taxon>
        <taxon>Bacteroidales</taxon>
        <taxon>Rikenellaceae</taxon>
        <taxon>Acetobacteroides</taxon>
    </lineage>
</organism>
<dbReference type="EC" id="2.7.4.3" evidence="5 7"/>
<dbReference type="HAMAP" id="MF_00235">
    <property type="entry name" value="Adenylate_kinase_Adk"/>
    <property type="match status" value="1"/>
</dbReference>
<dbReference type="GO" id="GO:0005737">
    <property type="term" value="C:cytoplasm"/>
    <property type="evidence" value="ECO:0007669"/>
    <property type="project" value="UniProtKB-SubCell"/>
</dbReference>
<comment type="subunit">
    <text evidence="5 7">Monomer.</text>
</comment>
<keyword evidence="2 5" id="KW-0545">Nucleotide biosynthesis</keyword>
<dbReference type="UniPathway" id="UPA00588">
    <property type="reaction ID" value="UER00649"/>
</dbReference>
<dbReference type="RefSeq" id="WP_131838032.1">
    <property type="nucleotide sequence ID" value="NZ_SLWB01000001.1"/>
</dbReference>
<dbReference type="NCBIfam" id="NF011100">
    <property type="entry name" value="PRK14527.1"/>
    <property type="match status" value="1"/>
</dbReference>
<feature type="binding site" evidence="5">
    <location>
        <position position="32"/>
    </location>
    <ligand>
        <name>AMP</name>
        <dbReference type="ChEBI" id="CHEBI:456215"/>
    </ligand>
</feature>
<comment type="function">
    <text evidence="5">Catalyzes the reversible transfer of the terminal phosphate group between ATP and AMP. Plays an important role in cellular energy homeostasis and in adenine nucleotide metabolism.</text>
</comment>
<keyword evidence="9" id="KW-1185">Reference proteome</keyword>
<keyword evidence="1 5" id="KW-0808">Transferase</keyword>
<dbReference type="NCBIfam" id="NF011105">
    <property type="entry name" value="PRK14532.1"/>
    <property type="match status" value="1"/>
</dbReference>
<dbReference type="InterPro" id="IPR000850">
    <property type="entry name" value="Adenylat/UMP-CMP_kin"/>
</dbReference>
<feature type="binding site" evidence="5">
    <location>
        <position position="133"/>
    </location>
    <ligand>
        <name>AMP</name>
        <dbReference type="ChEBI" id="CHEBI:456215"/>
    </ligand>
</feature>
<feature type="binding site" evidence="5">
    <location>
        <position position="173"/>
    </location>
    <ligand>
        <name>ATP</name>
        <dbReference type="ChEBI" id="CHEBI:30616"/>
    </ligand>
</feature>
<evidence type="ECO:0000256" key="1">
    <source>
        <dbReference type="ARBA" id="ARBA00022679"/>
    </source>
</evidence>
<feature type="binding site" evidence="5">
    <location>
        <begin position="11"/>
        <end position="16"/>
    </location>
    <ligand>
        <name>ATP</name>
        <dbReference type="ChEBI" id="CHEBI:30616"/>
    </ligand>
</feature>
<evidence type="ECO:0000256" key="6">
    <source>
        <dbReference type="RuleBase" id="RU003330"/>
    </source>
</evidence>
<comment type="caution">
    <text evidence="5">Lacks conserved residue(s) required for the propagation of feature annotation.</text>
</comment>
<gene>
    <name evidence="5" type="primary">adk</name>
    <name evidence="8" type="ORF">CLV25_101479</name>
</gene>
<evidence type="ECO:0000313" key="9">
    <source>
        <dbReference type="Proteomes" id="UP000294830"/>
    </source>
</evidence>
<keyword evidence="5 7" id="KW-0067">ATP-binding</keyword>
<feature type="binding site" evidence="5">
    <location>
        <position position="127"/>
    </location>
    <ligand>
        <name>ATP</name>
        <dbReference type="ChEBI" id="CHEBI:30616"/>
    </ligand>
</feature>
<dbReference type="CDD" id="cd01428">
    <property type="entry name" value="ADK"/>
    <property type="match status" value="1"/>
</dbReference>
<dbReference type="OrthoDB" id="9805030at2"/>
<sequence>MLNIVLFGAPGAGKGTQANLLAKEFGLMHLSTGDMLREEIAKGTELGMRAKSIEAGNFAPDEVVITLLEKAVQENKHGNGFVLDGFPRNIAQVGVLDSILASVGSSVTLMVSLDVAEDELAQRLLKRGEEAHRPDDSNIDIIRKRIRIYHERTEAVMGLYKNAGKYYEVDGVGTLDEILNRIKEQVAVATSNLKV</sequence>
<protein>
    <recommendedName>
        <fullName evidence="5 7">Adenylate kinase</fullName>
        <shortName evidence="5">AK</shortName>
        <ecNumber evidence="5 7">2.7.4.3</ecNumber>
    </recommendedName>
    <alternativeName>
        <fullName evidence="5">ATP-AMP transphosphorylase</fullName>
    </alternativeName>
    <alternativeName>
        <fullName evidence="5">ATP:AMP phosphotransferase</fullName>
    </alternativeName>
    <alternativeName>
        <fullName evidence="5">Adenylate monophosphate kinase</fullName>
    </alternativeName>
</protein>
<dbReference type="InterPro" id="IPR033690">
    <property type="entry name" value="Adenylat_kinase_CS"/>
</dbReference>
<feature type="binding site" evidence="5">
    <location>
        <position position="145"/>
    </location>
    <ligand>
        <name>AMP</name>
        <dbReference type="ChEBI" id="CHEBI:456215"/>
    </ligand>
</feature>
<keyword evidence="5" id="KW-0963">Cytoplasm</keyword>
<comment type="domain">
    <text evidence="5">Consists of three domains, a large central CORE domain and two small peripheral domains, NMPbind and LID, which undergo movements during catalysis. The LID domain closes over the site of phosphoryl transfer upon ATP binding. Assembling and dissambling the active center during each catalytic cycle provides an effective means to prevent ATP hydrolysis.</text>
</comment>
<accession>A0A4R2EX28</accession>
<evidence type="ECO:0000256" key="5">
    <source>
        <dbReference type="HAMAP-Rule" id="MF_00235"/>
    </source>
</evidence>
<keyword evidence="3 5" id="KW-0547">Nucleotide-binding</keyword>
<feature type="binding site" evidence="5">
    <location>
        <begin position="85"/>
        <end position="88"/>
    </location>
    <ligand>
        <name>AMP</name>
        <dbReference type="ChEBI" id="CHEBI:456215"/>
    </ligand>
</feature>
<evidence type="ECO:0000256" key="2">
    <source>
        <dbReference type="ARBA" id="ARBA00022727"/>
    </source>
</evidence>
<dbReference type="InterPro" id="IPR027417">
    <property type="entry name" value="P-loop_NTPase"/>
</dbReference>